<dbReference type="GO" id="GO:0005886">
    <property type="term" value="C:plasma membrane"/>
    <property type="evidence" value="ECO:0000318"/>
    <property type="project" value="GO_Central"/>
</dbReference>
<feature type="transmembrane region" description="Helical" evidence="11">
    <location>
        <begin position="74"/>
        <end position="91"/>
    </location>
</feature>
<name>A7SVM9_NEMVE</name>
<keyword evidence="14" id="KW-1185">Reference proteome</keyword>
<keyword evidence="2" id="KW-1003">Cell membrane</keyword>
<evidence type="ECO:0000313" key="13">
    <source>
        <dbReference type="EMBL" id="EDO32234.1"/>
    </source>
</evidence>
<dbReference type="OMA" id="XDIRSAS"/>
<comment type="similarity">
    <text evidence="10">Belongs to the G-protein coupled receptor 1 family.</text>
</comment>
<reference evidence="13 14" key="1">
    <citation type="journal article" date="2007" name="Science">
        <title>Sea anemone genome reveals ancestral eumetazoan gene repertoire and genomic organization.</title>
        <authorList>
            <person name="Putnam N.H."/>
            <person name="Srivastava M."/>
            <person name="Hellsten U."/>
            <person name="Dirks B."/>
            <person name="Chapman J."/>
            <person name="Salamov A."/>
            <person name="Terry A."/>
            <person name="Shapiro H."/>
            <person name="Lindquist E."/>
            <person name="Kapitonov V.V."/>
            <person name="Jurka J."/>
            <person name="Genikhovich G."/>
            <person name="Grigoriev I.V."/>
            <person name="Lucas S.M."/>
            <person name="Steele R.E."/>
            <person name="Finnerty J.R."/>
            <person name="Technau U."/>
            <person name="Martindale M.Q."/>
            <person name="Rokhsar D.S."/>
        </authorList>
    </citation>
    <scope>NUCLEOTIDE SEQUENCE [LARGE SCALE GENOMIC DNA]</scope>
    <source>
        <strain evidence="14">CH2 X CH6</strain>
    </source>
</reference>
<keyword evidence="7 10" id="KW-0675">Receptor</keyword>
<evidence type="ECO:0000256" key="10">
    <source>
        <dbReference type="RuleBase" id="RU000688"/>
    </source>
</evidence>
<keyword evidence="4 11" id="KW-1133">Transmembrane helix</keyword>
<dbReference type="GO" id="GO:0007186">
    <property type="term" value="P:G protein-coupled receptor signaling pathway"/>
    <property type="evidence" value="ECO:0000318"/>
    <property type="project" value="GO_Central"/>
</dbReference>
<dbReference type="Pfam" id="PF00001">
    <property type="entry name" value="7tm_1"/>
    <property type="match status" value="1"/>
</dbReference>
<evidence type="ECO:0000256" key="7">
    <source>
        <dbReference type="ARBA" id="ARBA00023170"/>
    </source>
</evidence>
<evidence type="ECO:0000256" key="8">
    <source>
        <dbReference type="ARBA" id="ARBA00023180"/>
    </source>
</evidence>
<evidence type="ECO:0000313" key="14">
    <source>
        <dbReference type="Proteomes" id="UP000001593"/>
    </source>
</evidence>
<evidence type="ECO:0000256" key="6">
    <source>
        <dbReference type="ARBA" id="ARBA00023136"/>
    </source>
</evidence>
<feature type="transmembrane region" description="Helical" evidence="11">
    <location>
        <begin position="25"/>
        <end position="53"/>
    </location>
</feature>
<comment type="subcellular location">
    <subcellularLocation>
        <location evidence="1">Cell membrane</location>
        <topology evidence="1">Multi-pass membrane protein</topology>
    </subcellularLocation>
</comment>
<dbReference type="PROSITE" id="PS00237">
    <property type="entry name" value="G_PROTEIN_RECEP_F1_1"/>
    <property type="match status" value="1"/>
</dbReference>
<feature type="transmembrane region" description="Helical" evidence="11">
    <location>
        <begin position="263"/>
        <end position="282"/>
    </location>
</feature>
<dbReference type="PhylomeDB" id="A7SVM9"/>
<dbReference type="EMBL" id="DS469840">
    <property type="protein sequence ID" value="EDO32234.1"/>
    <property type="molecule type" value="Genomic_DNA"/>
</dbReference>
<keyword evidence="5 10" id="KW-0297">G-protein coupled receptor</keyword>
<evidence type="ECO:0000256" key="4">
    <source>
        <dbReference type="ARBA" id="ARBA00022989"/>
    </source>
</evidence>
<feature type="transmembrane region" description="Helical" evidence="11">
    <location>
        <begin position="150"/>
        <end position="171"/>
    </location>
</feature>
<keyword evidence="3 10" id="KW-0812">Transmembrane</keyword>
<evidence type="ECO:0000256" key="11">
    <source>
        <dbReference type="SAM" id="Phobius"/>
    </source>
</evidence>
<dbReference type="Proteomes" id="UP000001593">
    <property type="component" value="Unassembled WGS sequence"/>
</dbReference>
<dbReference type="CDD" id="cd00637">
    <property type="entry name" value="7tm_classA_rhodopsin-like"/>
    <property type="match status" value="1"/>
</dbReference>
<dbReference type="KEGG" id="nve:5503233"/>
<dbReference type="InterPro" id="IPR017452">
    <property type="entry name" value="GPCR_Rhodpsn_7TM"/>
</dbReference>
<evidence type="ECO:0000259" key="12">
    <source>
        <dbReference type="PROSITE" id="PS50262"/>
    </source>
</evidence>
<feature type="transmembrane region" description="Helical" evidence="11">
    <location>
        <begin position="111"/>
        <end position="129"/>
    </location>
</feature>
<evidence type="ECO:0000256" key="2">
    <source>
        <dbReference type="ARBA" id="ARBA00022475"/>
    </source>
</evidence>
<feature type="transmembrane region" description="Helical" evidence="11">
    <location>
        <begin position="177"/>
        <end position="198"/>
    </location>
</feature>
<dbReference type="Gene3D" id="1.20.1070.10">
    <property type="entry name" value="Rhodopsin 7-helix transmembrane proteins"/>
    <property type="match status" value="1"/>
</dbReference>
<dbReference type="InParanoid" id="A7SVM9"/>
<evidence type="ECO:0000256" key="9">
    <source>
        <dbReference type="ARBA" id="ARBA00023224"/>
    </source>
</evidence>
<dbReference type="SUPFAM" id="SSF81321">
    <property type="entry name" value="Family A G protein-coupled receptor-like"/>
    <property type="match status" value="1"/>
</dbReference>
<dbReference type="HOGENOM" id="CLU_009579_14_1_1"/>
<dbReference type="InterPro" id="IPR000276">
    <property type="entry name" value="GPCR_Rhodpsn"/>
</dbReference>
<dbReference type="PANTHER" id="PTHR24246:SF27">
    <property type="entry name" value="ADENOSINE RECEPTOR, ISOFORM A"/>
    <property type="match status" value="1"/>
</dbReference>
<accession>A7SVM9</accession>
<dbReference type="AlphaFoldDB" id="A7SVM9"/>
<sequence>MEEVNNCSNSLIKKHVEAIREVEPIWGIVFAVLNGVCSVVATLCNGLVIFAVLRKREQRTPSYILLTSQALTDLGVGLVVCPLSVYCIYITNLQNTGEFHNLCDIARYGWWPILFINAYSALNLTAIAADRYMAIHSGLSYSATVTHRRVHITMAIIILVSFALATAFIIVFDYPLYFVYIFLTVTCVILIFIFYSGAFRELRRQLHQVSANGNQSNMNTLKYKKGLWTMVIVYCVGTVSLLCAGLAFSYSLTLKISGNSVKILFIGTTALHVSSCINPILFMRRLGDIRLSCREMLALVLDRLC</sequence>
<evidence type="ECO:0000256" key="1">
    <source>
        <dbReference type="ARBA" id="ARBA00004651"/>
    </source>
</evidence>
<dbReference type="SMART" id="SM01381">
    <property type="entry name" value="7TM_GPCR_Srsx"/>
    <property type="match status" value="1"/>
</dbReference>
<feature type="domain" description="G-protein coupled receptors family 1 profile" evidence="12">
    <location>
        <begin position="44"/>
        <end position="282"/>
    </location>
</feature>
<organism evidence="13 14">
    <name type="scientific">Nematostella vectensis</name>
    <name type="common">Starlet sea anemone</name>
    <dbReference type="NCBI Taxonomy" id="45351"/>
    <lineage>
        <taxon>Eukaryota</taxon>
        <taxon>Metazoa</taxon>
        <taxon>Cnidaria</taxon>
        <taxon>Anthozoa</taxon>
        <taxon>Hexacorallia</taxon>
        <taxon>Actiniaria</taxon>
        <taxon>Edwardsiidae</taxon>
        <taxon>Nematostella</taxon>
    </lineage>
</organism>
<dbReference type="PANTHER" id="PTHR24246">
    <property type="entry name" value="OLFACTORY RECEPTOR AND ADENOSINE RECEPTOR"/>
    <property type="match status" value="1"/>
</dbReference>
<keyword evidence="6 11" id="KW-0472">Membrane</keyword>
<dbReference type="PROSITE" id="PS50262">
    <property type="entry name" value="G_PROTEIN_RECEP_F1_2"/>
    <property type="match status" value="1"/>
</dbReference>
<proteinExistence type="inferred from homology"/>
<feature type="transmembrane region" description="Helical" evidence="11">
    <location>
        <begin position="227"/>
        <end position="251"/>
    </location>
</feature>
<keyword evidence="9 10" id="KW-0807">Transducer</keyword>
<keyword evidence="8" id="KW-0325">Glycoprotein</keyword>
<evidence type="ECO:0000256" key="3">
    <source>
        <dbReference type="ARBA" id="ARBA00022692"/>
    </source>
</evidence>
<evidence type="ECO:0000256" key="5">
    <source>
        <dbReference type="ARBA" id="ARBA00023040"/>
    </source>
</evidence>
<gene>
    <name evidence="13" type="ORF">NEMVEDRAFT_v1g218181</name>
</gene>
<dbReference type="GO" id="GO:0001609">
    <property type="term" value="F:G protein-coupled adenosine receptor activity"/>
    <property type="evidence" value="ECO:0000318"/>
    <property type="project" value="GO_Central"/>
</dbReference>
<protein>
    <recommendedName>
        <fullName evidence="12">G-protein coupled receptors family 1 profile domain-containing protein</fullName>
    </recommendedName>
</protein>
<dbReference type="PRINTS" id="PR00237">
    <property type="entry name" value="GPCRRHODOPSN"/>
</dbReference>